<evidence type="ECO:0000256" key="1">
    <source>
        <dbReference type="SAM" id="MobiDB-lite"/>
    </source>
</evidence>
<dbReference type="EMBL" id="JBBNAF010000006">
    <property type="protein sequence ID" value="KAK9135339.1"/>
    <property type="molecule type" value="Genomic_DNA"/>
</dbReference>
<reference evidence="2 3" key="1">
    <citation type="submission" date="2024-01" db="EMBL/GenBank/DDBJ databases">
        <title>Genome assemblies of Stephania.</title>
        <authorList>
            <person name="Yang L."/>
        </authorList>
    </citation>
    <scope>NUCLEOTIDE SEQUENCE [LARGE SCALE GENOMIC DNA]</scope>
    <source>
        <strain evidence="2">YNDBR</strain>
        <tissue evidence="2">Leaf</tissue>
    </source>
</reference>
<proteinExistence type="predicted"/>
<evidence type="ECO:0000313" key="2">
    <source>
        <dbReference type="EMBL" id="KAK9135339.1"/>
    </source>
</evidence>
<keyword evidence="3" id="KW-1185">Reference proteome</keyword>
<feature type="compositionally biased region" description="Acidic residues" evidence="1">
    <location>
        <begin position="36"/>
        <end position="45"/>
    </location>
</feature>
<accession>A0AAP0P9U3</accession>
<protein>
    <submittedName>
        <fullName evidence="2">Uncharacterized protein</fullName>
    </submittedName>
</protein>
<evidence type="ECO:0000313" key="3">
    <source>
        <dbReference type="Proteomes" id="UP001420932"/>
    </source>
</evidence>
<sequence>MREMEMTYSSDLESTSDIGYRLKGQGEHKGGLDDLGGCDDLEDDKESTKRAGAQRTPEMSYAAYKMMHWPTGIENCASGFITHCGADFAPQIPMVPSEDFEIEWPAKKGIGPIPNLVMTAGNVLEVYLVRVQEEDDNKGSRSLVEAKRAVSWRVVWRFSGARLPLQLASCALALNNFAMPFDISRLGDSLLVQYTCGLGASSGSSGYVKEESDEAILRDQEERERLERNIRNRDAAATKKEELFDKEVGTISD</sequence>
<comment type="caution">
    <text evidence="2">The sequence shown here is derived from an EMBL/GenBank/DDBJ whole genome shotgun (WGS) entry which is preliminary data.</text>
</comment>
<dbReference type="Proteomes" id="UP001420932">
    <property type="component" value="Unassembled WGS sequence"/>
</dbReference>
<feature type="region of interest" description="Disordered" evidence="1">
    <location>
        <begin position="19"/>
        <end position="54"/>
    </location>
</feature>
<dbReference type="AlphaFoldDB" id="A0AAP0P9U3"/>
<name>A0AAP0P9U3_9MAGN</name>
<organism evidence="2 3">
    <name type="scientific">Stephania yunnanensis</name>
    <dbReference type="NCBI Taxonomy" id="152371"/>
    <lineage>
        <taxon>Eukaryota</taxon>
        <taxon>Viridiplantae</taxon>
        <taxon>Streptophyta</taxon>
        <taxon>Embryophyta</taxon>
        <taxon>Tracheophyta</taxon>
        <taxon>Spermatophyta</taxon>
        <taxon>Magnoliopsida</taxon>
        <taxon>Ranunculales</taxon>
        <taxon>Menispermaceae</taxon>
        <taxon>Menispermoideae</taxon>
        <taxon>Cissampelideae</taxon>
        <taxon>Stephania</taxon>
    </lineage>
</organism>
<gene>
    <name evidence="2" type="ORF">Syun_014669</name>
</gene>